<accession>A0A915IHY0</accession>
<dbReference type="Proteomes" id="UP000887565">
    <property type="component" value="Unplaced"/>
</dbReference>
<keyword evidence="1" id="KW-1185">Reference proteome</keyword>
<dbReference type="AlphaFoldDB" id="A0A915IHY0"/>
<name>A0A915IHY0_ROMCU</name>
<sequence length="74" mass="8584">MLRLSCLPNQLCFKIRKACLPFNMKLIYNFSTDAQSQQPERAKQNIDIADRKIPKSLNKYLLCALNPILTQETQ</sequence>
<organism evidence="1 2">
    <name type="scientific">Romanomermis culicivorax</name>
    <name type="common">Nematode worm</name>
    <dbReference type="NCBI Taxonomy" id="13658"/>
    <lineage>
        <taxon>Eukaryota</taxon>
        <taxon>Metazoa</taxon>
        <taxon>Ecdysozoa</taxon>
        <taxon>Nematoda</taxon>
        <taxon>Enoplea</taxon>
        <taxon>Dorylaimia</taxon>
        <taxon>Mermithida</taxon>
        <taxon>Mermithoidea</taxon>
        <taxon>Mermithidae</taxon>
        <taxon>Romanomermis</taxon>
    </lineage>
</organism>
<dbReference type="WBParaSite" id="nRc.2.0.1.t12982-RA">
    <property type="protein sequence ID" value="nRc.2.0.1.t12982-RA"/>
    <property type="gene ID" value="nRc.2.0.1.g12982"/>
</dbReference>
<evidence type="ECO:0000313" key="1">
    <source>
        <dbReference type="Proteomes" id="UP000887565"/>
    </source>
</evidence>
<protein>
    <submittedName>
        <fullName evidence="2">Uncharacterized protein</fullName>
    </submittedName>
</protein>
<evidence type="ECO:0000313" key="2">
    <source>
        <dbReference type="WBParaSite" id="nRc.2.0.1.t12982-RA"/>
    </source>
</evidence>
<proteinExistence type="predicted"/>
<reference evidence="2" key="1">
    <citation type="submission" date="2022-11" db="UniProtKB">
        <authorList>
            <consortium name="WormBaseParasite"/>
        </authorList>
    </citation>
    <scope>IDENTIFICATION</scope>
</reference>